<dbReference type="GO" id="GO:0003677">
    <property type="term" value="F:DNA binding"/>
    <property type="evidence" value="ECO:0007669"/>
    <property type="project" value="UniProtKB-KW"/>
</dbReference>
<keyword evidence="1" id="KW-0238">DNA-binding</keyword>
<evidence type="ECO:0000313" key="4">
    <source>
        <dbReference type="EMBL" id="CAD7577215.1"/>
    </source>
</evidence>
<organism evidence="4">
    <name type="scientific">Timema californicum</name>
    <name type="common">California timema</name>
    <name type="synonym">Walking stick</name>
    <dbReference type="NCBI Taxonomy" id="61474"/>
    <lineage>
        <taxon>Eukaryota</taxon>
        <taxon>Metazoa</taxon>
        <taxon>Ecdysozoa</taxon>
        <taxon>Arthropoda</taxon>
        <taxon>Hexapoda</taxon>
        <taxon>Insecta</taxon>
        <taxon>Pterygota</taxon>
        <taxon>Neoptera</taxon>
        <taxon>Polyneoptera</taxon>
        <taxon>Phasmatodea</taxon>
        <taxon>Timematodea</taxon>
        <taxon>Timematoidea</taxon>
        <taxon>Timematidae</taxon>
        <taxon>Timema</taxon>
    </lineage>
</organism>
<sequence>MFGIDKVGDLVLNIKGLISEMPVRLTSGWGFEELYLPEEYDNPCFSSEGVEECIAGSTTLPDLWGKFDLLDSPLLDPCDLNFEQGECDDVKWKWGGAEDEGSKPQTSRTVKHDCMWGGRCASHEHKTLSAADTVSSGAPVVVAGHSVLKSNVLRTNGPPARPDTPQSLSEDDDDLELDSTCDDHRRVIVCVSEVLRVPETVPSTQTSVAPHVHSDHSYHLSKGAPVRVDHLGVQTPSDSGSTSDGNMNESDLGNDVTGCRPGLYASTRDKVSTWPRSRVAHDNISQFKETPLTIFGFLEHFNGLLTTLIPSLLASRRWSADCRSARRHAPSLTVGRCRHLDEDTNLTALNYHYHHLAAEEEIDVVSLAPVTPCRTISDTLPTNPSVQDCHQLQITIGSAITKQHHHHHHHHHHHSDRRKNLGSGRVRGAGRGRRGAGRRPSKLHRQLLQKKQPRPLPRQGEGVDDDSEPDEEKRSLHNDMERQRRIDLRNLVAEVRDLVPAVTQNERAAKVKVLKEASHYCRELEARGRSLAACAAELRRRQSQLRARLSALRRSLAAKR</sequence>
<feature type="region of interest" description="Disordered" evidence="2">
    <location>
        <begin position="400"/>
        <end position="481"/>
    </location>
</feature>
<evidence type="ECO:0000259" key="3">
    <source>
        <dbReference type="PROSITE" id="PS50888"/>
    </source>
</evidence>
<feature type="compositionally biased region" description="Polar residues" evidence="2">
    <location>
        <begin position="234"/>
        <end position="251"/>
    </location>
</feature>
<dbReference type="GO" id="GO:0046983">
    <property type="term" value="F:protein dimerization activity"/>
    <property type="evidence" value="ECO:0007669"/>
    <property type="project" value="InterPro"/>
</dbReference>
<evidence type="ECO:0000256" key="1">
    <source>
        <dbReference type="ARBA" id="ARBA00023125"/>
    </source>
</evidence>
<accession>A0A7R9JD96</accession>
<dbReference type="PANTHER" id="PTHR45851">
    <property type="entry name" value="MYC PROTO-ONCOGENE"/>
    <property type="match status" value="1"/>
</dbReference>
<feature type="domain" description="BHLH" evidence="3">
    <location>
        <begin position="472"/>
        <end position="524"/>
    </location>
</feature>
<dbReference type="SMART" id="SM00353">
    <property type="entry name" value="HLH"/>
    <property type="match status" value="1"/>
</dbReference>
<dbReference type="Pfam" id="PF00010">
    <property type="entry name" value="HLH"/>
    <property type="match status" value="1"/>
</dbReference>
<proteinExistence type="predicted"/>
<reference evidence="4" key="1">
    <citation type="submission" date="2020-11" db="EMBL/GenBank/DDBJ databases">
        <authorList>
            <person name="Tran Van P."/>
        </authorList>
    </citation>
    <scope>NUCLEOTIDE SEQUENCE</scope>
</reference>
<dbReference type="InterPro" id="IPR011598">
    <property type="entry name" value="bHLH_dom"/>
</dbReference>
<name>A0A7R9JD96_TIMCA</name>
<dbReference type="PROSITE" id="PS50888">
    <property type="entry name" value="BHLH"/>
    <property type="match status" value="1"/>
</dbReference>
<feature type="compositionally biased region" description="Basic and acidic residues" evidence="2">
    <location>
        <begin position="471"/>
        <end position="481"/>
    </location>
</feature>
<evidence type="ECO:0000256" key="2">
    <source>
        <dbReference type="SAM" id="MobiDB-lite"/>
    </source>
</evidence>
<dbReference type="Gene3D" id="4.10.280.10">
    <property type="entry name" value="Helix-loop-helix DNA-binding domain"/>
    <property type="match status" value="1"/>
</dbReference>
<dbReference type="AlphaFoldDB" id="A0A7R9JD96"/>
<feature type="compositionally biased region" description="Basic residues" evidence="2">
    <location>
        <begin position="428"/>
        <end position="453"/>
    </location>
</feature>
<dbReference type="InterPro" id="IPR036638">
    <property type="entry name" value="HLH_DNA-bd_sf"/>
</dbReference>
<dbReference type="CDD" id="cd11400">
    <property type="entry name" value="bHLHzip_Myc"/>
    <property type="match status" value="1"/>
</dbReference>
<gene>
    <name evidence="4" type="ORF">TCMB3V08_LOCUS9769</name>
</gene>
<dbReference type="FunFam" id="4.10.280.10:FF:000019">
    <property type="entry name" value="Myc proto-oncogene protein"/>
    <property type="match status" value="1"/>
</dbReference>
<dbReference type="InterPro" id="IPR050433">
    <property type="entry name" value="Myc_transcription_factors"/>
</dbReference>
<feature type="region of interest" description="Disordered" evidence="2">
    <location>
        <begin position="233"/>
        <end position="259"/>
    </location>
</feature>
<protein>
    <submittedName>
        <fullName evidence="4">(California timema) hypothetical protein</fullName>
    </submittedName>
</protein>
<dbReference type="EMBL" id="OE185282">
    <property type="protein sequence ID" value="CAD7577215.1"/>
    <property type="molecule type" value="Genomic_DNA"/>
</dbReference>
<dbReference type="SUPFAM" id="SSF47459">
    <property type="entry name" value="HLH, helix-loop-helix DNA-binding domain"/>
    <property type="match status" value="1"/>
</dbReference>
<feature type="region of interest" description="Disordered" evidence="2">
    <location>
        <begin position="151"/>
        <end position="176"/>
    </location>
</feature>
<feature type="compositionally biased region" description="Basic residues" evidence="2">
    <location>
        <begin position="402"/>
        <end position="417"/>
    </location>
</feature>